<sequence length="68" mass="7485">MRTALLTHGKPPVKFIGVSVKERRCSPIEISMAIYKEEGATLISVHISGFAHVGVELHLAHSYICQIL</sequence>
<comment type="caution">
    <text evidence="1">The sequence shown here is derived from an EMBL/GenBank/DDBJ whole genome shotgun (WGS) entry which is preliminary data.</text>
</comment>
<evidence type="ECO:0000313" key="2">
    <source>
        <dbReference type="Proteomes" id="UP000050525"/>
    </source>
</evidence>
<dbReference type="AlphaFoldDB" id="A0A151P7V7"/>
<organism evidence="1 2">
    <name type="scientific">Alligator mississippiensis</name>
    <name type="common">American alligator</name>
    <dbReference type="NCBI Taxonomy" id="8496"/>
    <lineage>
        <taxon>Eukaryota</taxon>
        <taxon>Metazoa</taxon>
        <taxon>Chordata</taxon>
        <taxon>Craniata</taxon>
        <taxon>Vertebrata</taxon>
        <taxon>Euteleostomi</taxon>
        <taxon>Archelosauria</taxon>
        <taxon>Archosauria</taxon>
        <taxon>Crocodylia</taxon>
        <taxon>Alligatoridae</taxon>
        <taxon>Alligatorinae</taxon>
        <taxon>Alligator</taxon>
    </lineage>
</organism>
<reference evidence="1 2" key="1">
    <citation type="journal article" date="2012" name="Genome Biol.">
        <title>Sequencing three crocodilian genomes to illuminate the evolution of archosaurs and amniotes.</title>
        <authorList>
            <person name="St John J.A."/>
            <person name="Braun E.L."/>
            <person name="Isberg S.R."/>
            <person name="Miles L.G."/>
            <person name="Chong A.Y."/>
            <person name="Gongora J."/>
            <person name="Dalzell P."/>
            <person name="Moran C."/>
            <person name="Bed'hom B."/>
            <person name="Abzhanov A."/>
            <person name="Burgess S.C."/>
            <person name="Cooksey A.M."/>
            <person name="Castoe T.A."/>
            <person name="Crawford N.G."/>
            <person name="Densmore L.D."/>
            <person name="Drew J.C."/>
            <person name="Edwards S.V."/>
            <person name="Faircloth B.C."/>
            <person name="Fujita M.K."/>
            <person name="Greenwold M.J."/>
            <person name="Hoffmann F.G."/>
            <person name="Howard J.M."/>
            <person name="Iguchi T."/>
            <person name="Janes D.E."/>
            <person name="Khan S.Y."/>
            <person name="Kohno S."/>
            <person name="de Koning A.J."/>
            <person name="Lance S.L."/>
            <person name="McCarthy F.M."/>
            <person name="McCormack J.E."/>
            <person name="Merchant M.E."/>
            <person name="Peterson D.G."/>
            <person name="Pollock D.D."/>
            <person name="Pourmand N."/>
            <person name="Raney B.J."/>
            <person name="Roessler K.A."/>
            <person name="Sanford J.R."/>
            <person name="Sawyer R.H."/>
            <person name="Schmidt C.J."/>
            <person name="Triplett E.W."/>
            <person name="Tuberville T.D."/>
            <person name="Venegas-Anaya M."/>
            <person name="Howard J.T."/>
            <person name="Jarvis E.D."/>
            <person name="Guillette L.J.Jr."/>
            <person name="Glenn T.C."/>
            <person name="Green R.E."/>
            <person name="Ray D.A."/>
        </authorList>
    </citation>
    <scope>NUCLEOTIDE SEQUENCE [LARGE SCALE GENOMIC DNA]</scope>
    <source>
        <strain evidence="1">KSC_2009_1</strain>
    </source>
</reference>
<name>A0A151P7V7_ALLMI</name>
<dbReference type="Proteomes" id="UP000050525">
    <property type="component" value="Unassembled WGS sequence"/>
</dbReference>
<proteinExistence type="predicted"/>
<evidence type="ECO:0000313" key="1">
    <source>
        <dbReference type="EMBL" id="KYO45177.1"/>
    </source>
</evidence>
<keyword evidence="2" id="KW-1185">Reference proteome</keyword>
<protein>
    <submittedName>
        <fullName evidence="1">Uncharacterized protein</fullName>
    </submittedName>
</protein>
<gene>
    <name evidence="1" type="ORF">Y1Q_0014644</name>
</gene>
<dbReference type="EMBL" id="AKHW03000629">
    <property type="protein sequence ID" value="KYO45177.1"/>
    <property type="molecule type" value="Genomic_DNA"/>
</dbReference>
<accession>A0A151P7V7</accession>